<reference evidence="1 2" key="1">
    <citation type="journal article" date="2019" name="Int. J. Syst. Evol. Microbiol.">
        <title>The Global Catalogue of Microorganisms (GCM) 10K type strain sequencing project: providing services to taxonomists for standard genome sequencing and annotation.</title>
        <authorList>
            <consortium name="The Broad Institute Genomics Platform"/>
            <consortium name="The Broad Institute Genome Sequencing Center for Infectious Disease"/>
            <person name="Wu L."/>
            <person name="Ma J."/>
        </authorList>
    </citation>
    <scope>NUCLEOTIDE SEQUENCE [LARGE SCALE GENOMIC DNA]</scope>
    <source>
        <strain evidence="1 2">JCM 14306</strain>
    </source>
</reference>
<dbReference type="Proteomes" id="UP001501319">
    <property type="component" value="Unassembled WGS sequence"/>
</dbReference>
<gene>
    <name evidence="1" type="ORF">GCM10009744_14950</name>
</gene>
<sequence>MHLSNYPGQALKGVLMYSEEEYSFRFNVDSVAELAARVGGTGQSSVSIGTLQLEVASGSGVVLYAWGLHPRTQWKNGNVSAPEAKPGVVRLDANFDAGVSISRAPVGGWTTVFDPTTGWIRVAEDESQDDDLTVEVASGVVLGERRGKLCSIWLHPLID</sequence>
<accession>A0ABN2F3I4</accession>
<keyword evidence="2" id="KW-1185">Reference proteome</keyword>
<protein>
    <submittedName>
        <fullName evidence="1">Uncharacterized protein</fullName>
    </submittedName>
</protein>
<organism evidence="1 2">
    <name type="scientific">Kribbella alba</name>
    <dbReference type="NCBI Taxonomy" id="190197"/>
    <lineage>
        <taxon>Bacteria</taxon>
        <taxon>Bacillati</taxon>
        <taxon>Actinomycetota</taxon>
        <taxon>Actinomycetes</taxon>
        <taxon>Propionibacteriales</taxon>
        <taxon>Kribbellaceae</taxon>
        <taxon>Kribbella</taxon>
    </lineage>
</organism>
<dbReference type="RefSeq" id="WP_344110142.1">
    <property type="nucleotide sequence ID" value="NZ_BAAANE010000004.1"/>
</dbReference>
<evidence type="ECO:0000313" key="1">
    <source>
        <dbReference type="EMBL" id="GAA1628080.1"/>
    </source>
</evidence>
<comment type="caution">
    <text evidence="1">The sequence shown here is derived from an EMBL/GenBank/DDBJ whole genome shotgun (WGS) entry which is preliminary data.</text>
</comment>
<name>A0ABN2F3I4_9ACTN</name>
<evidence type="ECO:0000313" key="2">
    <source>
        <dbReference type="Proteomes" id="UP001501319"/>
    </source>
</evidence>
<proteinExistence type="predicted"/>
<dbReference type="EMBL" id="BAAANE010000004">
    <property type="protein sequence ID" value="GAA1628080.1"/>
    <property type="molecule type" value="Genomic_DNA"/>
</dbReference>